<proteinExistence type="predicted"/>
<feature type="signal peptide" evidence="2">
    <location>
        <begin position="1"/>
        <end position="25"/>
    </location>
</feature>
<sequence>MGRLRQLTTVLAASVVLVAIFLAQASSSTERDYITPVRGKNETVLFFANAEYGLSNVHLATASALLERHPEIDVHIASFPRVASKIAKVASLAQRKVNSAKDIHFHELPGPEYAQALSDRMGGLGRSSIRHMVHAPGIKGIDQIMRSVLPAMSPWDGREHVQLYEKATELIQTIDPAVVVLDIAMRPAIDAARQSNRLYAYITPNVLADTFWAEQPNGAMFWKYSRIGCDFPFPVPWRKIPENAWFTVRFIYGVLTRPGSKDTKKYLEAHGIGDSLTIPRPADRPWISQNLPEASLPLDFVPPNVTSTGPIIFDAEPAVEQDPELVAWLSKAPTVLINLGSLFTYPEHHATTMAQAIEEVLAKTDVQVLWKMAKEEGAPDNYTLPVQNIIDQGRLRIVEWLTVSPASILETGYVAASVHHGGANCYHEAIATGIPQVVIPMWLDCYNYAQLAEDVGVGVYATRSTAPDWTVEGLRDGLLTVLDDREEGRRLRSKAKYLGEIARKDPGRYVAAREIARLAS</sequence>
<dbReference type="InterPro" id="IPR050426">
    <property type="entry name" value="Glycosyltransferase_28"/>
</dbReference>
<dbReference type="SUPFAM" id="SSF53756">
    <property type="entry name" value="UDP-Glycosyltransferase/glycogen phosphorylase"/>
    <property type="match status" value="1"/>
</dbReference>
<evidence type="ECO:0000256" key="2">
    <source>
        <dbReference type="SAM" id="SignalP"/>
    </source>
</evidence>
<keyword evidence="5" id="KW-1185">Reference proteome</keyword>
<dbReference type="Gene3D" id="3.40.50.2000">
    <property type="entry name" value="Glycogen Phosphorylase B"/>
    <property type="match status" value="2"/>
</dbReference>
<feature type="chain" id="PRO_5021971862" description="Erythromycin biosynthesis protein CIII-like C-terminal domain-containing protein" evidence="2">
    <location>
        <begin position="26"/>
        <end position="520"/>
    </location>
</feature>
<dbReference type="EMBL" id="VFLP01000018">
    <property type="protein sequence ID" value="TRX95002.1"/>
    <property type="molecule type" value="Genomic_DNA"/>
</dbReference>
<evidence type="ECO:0000259" key="3">
    <source>
        <dbReference type="Pfam" id="PF06722"/>
    </source>
</evidence>
<keyword evidence="2" id="KW-0732">Signal</keyword>
<dbReference type="PANTHER" id="PTHR48050">
    <property type="entry name" value="STEROL 3-BETA-GLUCOSYLTRANSFERASE"/>
    <property type="match status" value="1"/>
</dbReference>
<gene>
    <name evidence="4" type="ORF">FHL15_004087</name>
</gene>
<dbReference type="Pfam" id="PF06722">
    <property type="entry name" value="EryCIII-like_C"/>
    <property type="match status" value="1"/>
</dbReference>
<accession>A0A553I478</accession>
<dbReference type="STRING" id="2512241.A0A553I478"/>
<protein>
    <recommendedName>
        <fullName evidence="3">Erythromycin biosynthesis protein CIII-like C-terminal domain-containing protein</fullName>
    </recommendedName>
</protein>
<feature type="domain" description="Erythromycin biosynthesis protein CIII-like C-terminal" evidence="3">
    <location>
        <begin position="395"/>
        <end position="485"/>
    </location>
</feature>
<dbReference type="OrthoDB" id="5835829at2759"/>
<dbReference type="PANTHER" id="PTHR48050:SF13">
    <property type="entry name" value="STEROL 3-BETA-GLUCOSYLTRANSFERASE UGT80A2"/>
    <property type="match status" value="1"/>
</dbReference>
<comment type="caution">
    <text evidence="4">The sequence shown here is derived from an EMBL/GenBank/DDBJ whole genome shotgun (WGS) entry which is preliminary data.</text>
</comment>
<dbReference type="AlphaFoldDB" id="A0A553I478"/>
<dbReference type="GO" id="GO:0016758">
    <property type="term" value="F:hexosyltransferase activity"/>
    <property type="evidence" value="ECO:0007669"/>
    <property type="project" value="UniProtKB-ARBA"/>
</dbReference>
<dbReference type="CDD" id="cd03784">
    <property type="entry name" value="GT1_Gtf-like"/>
    <property type="match status" value="1"/>
</dbReference>
<reference evidence="5" key="1">
    <citation type="submission" date="2019-06" db="EMBL/GenBank/DDBJ databases">
        <title>Draft genome sequence of the griseofulvin-producing fungus Xylaria cubensis strain G536.</title>
        <authorList>
            <person name="Mead M.E."/>
            <person name="Raja H.A."/>
            <person name="Steenwyk J.L."/>
            <person name="Knowles S.L."/>
            <person name="Oberlies N.H."/>
            <person name="Rokas A."/>
        </authorList>
    </citation>
    <scope>NUCLEOTIDE SEQUENCE [LARGE SCALE GENOMIC DNA]</scope>
    <source>
        <strain evidence="5">G536</strain>
    </source>
</reference>
<name>A0A553I478_9PEZI</name>
<keyword evidence="1" id="KW-0808">Transferase</keyword>
<organism evidence="4 5">
    <name type="scientific">Xylaria flabelliformis</name>
    <dbReference type="NCBI Taxonomy" id="2512241"/>
    <lineage>
        <taxon>Eukaryota</taxon>
        <taxon>Fungi</taxon>
        <taxon>Dikarya</taxon>
        <taxon>Ascomycota</taxon>
        <taxon>Pezizomycotina</taxon>
        <taxon>Sordariomycetes</taxon>
        <taxon>Xylariomycetidae</taxon>
        <taxon>Xylariales</taxon>
        <taxon>Xylariaceae</taxon>
        <taxon>Xylaria</taxon>
    </lineage>
</organism>
<evidence type="ECO:0000313" key="4">
    <source>
        <dbReference type="EMBL" id="TRX95002.1"/>
    </source>
</evidence>
<evidence type="ECO:0000256" key="1">
    <source>
        <dbReference type="ARBA" id="ARBA00022679"/>
    </source>
</evidence>
<dbReference type="GO" id="GO:0008194">
    <property type="term" value="F:UDP-glycosyltransferase activity"/>
    <property type="evidence" value="ECO:0007669"/>
    <property type="project" value="InterPro"/>
</dbReference>
<evidence type="ECO:0000313" key="5">
    <source>
        <dbReference type="Proteomes" id="UP000319160"/>
    </source>
</evidence>
<dbReference type="Proteomes" id="UP000319160">
    <property type="component" value="Unassembled WGS sequence"/>
</dbReference>
<dbReference type="InterPro" id="IPR010610">
    <property type="entry name" value="EryCIII-like_C"/>
</dbReference>
<dbReference type="InterPro" id="IPR002213">
    <property type="entry name" value="UDP_glucos_trans"/>
</dbReference>